<evidence type="ECO:0000313" key="2">
    <source>
        <dbReference type="Proteomes" id="UP000823775"/>
    </source>
</evidence>
<dbReference type="Proteomes" id="UP000823775">
    <property type="component" value="Unassembled WGS sequence"/>
</dbReference>
<accession>A0ABS8V4E8</accession>
<protein>
    <submittedName>
        <fullName evidence="1">Uncharacterized protein</fullName>
    </submittedName>
</protein>
<sequence>MIFVGVHASHYAQGKYDKLMKMMENPYQCNRLLELMEKEQMGESTTNMSKLGMTEPESMGDPFILESQVLPPVEVVSELLPSNQQLDSIVEPLNVPTEIPIPVNISIEFPVRHSTRLKKQEATFLDDILCF</sequence>
<dbReference type="EMBL" id="JACEIK010003324">
    <property type="protein sequence ID" value="MCD9641302.1"/>
    <property type="molecule type" value="Genomic_DNA"/>
</dbReference>
<keyword evidence="2" id="KW-1185">Reference proteome</keyword>
<name>A0ABS8V4E8_DATST</name>
<organism evidence="1 2">
    <name type="scientific">Datura stramonium</name>
    <name type="common">Jimsonweed</name>
    <name type="synonym">Common thornapple</name>
    <dbReference type="NCBI Taxonomy" id="4076"/>
    <lineage>
        <taxon>Eukaryota</taxon>
        <taxon>Viridiplantae</taxon>
        <taxon>Streptophyta</taxon>
        <taxon>Embryophyta</taxon>
        <taxon>Tracheophyta</taxon>
        <taxon>Spermatophyta</taxon>
        <taxon>Magnoliopsida</taxon>
        <taxon>eudicotyledons</taxon>
        <taxon>Gunneridae</taxon>
        <taxon>Pentapetalae</taxon>
        <taxon>asterids</taxon>
        <taxon>lamiids</taxon>
        <taxon>Solanales</taxon>
        <taxon>Solanaceae</taxon>
        <taxon>Solanoideae</taxon>
        <taxon>Datureae</taxon>
        <taxon>Datura</taxon>
    </lineage>
</organism>
<evidence type="ECO:0000313" key="1">
    <source>
        <dbReference type="EMBL" id="MCD9641302.1"/>
    </source>
</evidence>
<proteinExistence type="predicted"/>
<gene>
    <name evidence="1" type="ORF">HAX54_027409</name>
</gene>
<reference evidence="1 2" key="1">
    <citation type="journal article" date="2021" name="BMC Genomics">
        <title>Datura genome reveals duplications of psychoactive alkaloid biosynthetic genes and high mutation rate following tissue culture.</title>
        <authorList>
            <person name="Rajewski A."/>
            <person name="Carter-House D."/>
            <person name="Stajich J."/>
            <person name="Litt A."/>
        </authorList>
    </citation>
    <scope>NUCLEOTIDE SEQUENCE [LARGE SCALE GENOMIC DNA]</scope>
    <source>
        <strain evidence="1">AR-01</strain>
    </source>
</reference>
<comment type="caution">
    <text evidence="1">The sequence shown here is derived from an EMBL/GenBank/DDBJ whole genome shotgun (WGS) entry which is preliminary data.</text>
</comment>